<name>A0A7Y9LQ54_9BURK</name>
<dbReference type="Proteomes" id="UP000542125">
    <property type="component" value="Unassembled WGS sequence"/>
</dbReference>
<sequence>MISNRRALIRTACVWLAAVAFSPWGVQAQSPAASGSAGSSAGTAAGATAAGSAGAGSAGAGSAAVGAGPAGSSTGSWPTRHVRIIAPFAAGGTADVYARLLAMHLQTALAQPVVVDNRPGGNFGIGTEAAARSAPDGYTFVMITSSHSLIEAFGANRQKYQLMRDLVPVGTLTSAQSVLVVHPSVPAQTLGEFVTLLRAKPDQLSYASTGTGGMLHVAGELFKSMTKTRMVHVPYKVGSTARVDLLEGRVQAMFDTIGGAAPFVRSGKLRALGVTGSHRSPALPDVPPIADAGVPGYDVQVVIGIMAPTGTPPAIIDRVNREMAAMVALPEVRETFTKTDGDPLVMSPADYGKLLNAEIAKWTSVIDTAQIKME</sequence>
<dbReference type="Gene3D" id="3.40.190.150">
    <property type="entry name" value="Bordetella uptake gene, domain 1"/>
    <property type="match status" value="1"/>
</dbReference>
<evidence type="ECO:0000313" key="3">
    <source>
        <dbReference type="EMBL" id="NYE85141.1"/>
    </source>
</evidence>
<dbReference type="InterPro" id="IPR005064">
    <property type="entry name" value="BUG"/>
</dbReference>
<gene>
    <name evidence="3" type="ORF">FHW18_004448</name>
</gene>
<feature type="chain" id="PRO_5031016597" evidence="2">
    <location>
        <begin position="29"/>
        <end position="374"/>
    </location>
</feature>
<dbReference type="CDD" id="cd13578">
    <property type="entry name" value="PBP2_Bug27"/>
    <property type="match status" value="1"/>
</dbReference>
<evidence type="ECO:0000256" key="2">
    <source>
        <dbReference type="SAM" id="SignalP"/>
    </source>
</evidence>
<protein>
    <submittedName>
        <fullName evidence="3">Tripartite-type tricarboxylate transporter receptor subunit TctC</fullName>
    </submittedName>
</protein>
<reference evidence="3 4" key="1">
    <citation type="submission" date="2020-07" db="EMBL/GenBank/DDBJ databases">
        <title>Genomic Encyclopedia of Type Strains, Phase IV (KMG-V): Genome sequencing to study the core and pangenomes of soil and plant-associated prokaryotes.</title>
        <authorList>
            <person name="Whitman W."/>
        </authorList>
    </citation>
    <scope>NUCLEOTIDE SEQUENCE [LARGE SCALE GENOMIC DNA]</scope>
    <source>
        <strain evidence="3 4">SAS40</strain>
    </source>
</reference>
<comment type="similarity">
    <text evidence="1">Belongs to the UPF0065 (bug) family.</text>
</comment>
<keyword evidence="2" id="KW-0732">Signal</keyword>
<dbReference type="Gene3D" id="3.40.190.10">
    <property type="entry name" value="Periplasmic binding protein-like II"/>
    <property type="match status" value="1"/>
</dbReference>
<evidence type="ECO:0000313" key="4">
    <source>
        <dbReference type="Proteomes" id="UP000542125"/>
    </source>
</evidence>
<dbReference type="PANTHER" id="PTHR42928:SF5">
    <property type="entry name" value="BLR1237 PROTEIN"/>
    <property type="match status" value="1"/>
</dbReference>
<dbReference type="PANTHER" id="PTHR42928">
    <property type="entry name" value="TRICARBOXYLATE-BINDING PROTEIN"/>
    <property type="match status" value="1"/>
</dbReference>
<proteinExistence type="inferred from homology"/>
<evidence type="ECO:0000256" key="1">
    <source>
        <dbReference type="ARBA" id="ARBA00006987"/>
    </source>
</evidence>
<dbReference type="InterPro" id="IPR042100">
    <property type="entry name" value="Bug_dom1"/>
</dbReference>
<accession>A0A7Y9LQ54</accession>
<dbReference type="RefSeq" id="WP_179589140.1">
    <property type="nucleotide sequence ID" value="NZ_JACBYR010000002.1"/>
</dbReference>
<dbReference type="EMBL" id="JACBYR010000002">
    <property type="protein sequence ID" value="NYE85141.1"/>
    <property type="molecule type" value="Genomic_DNA"/>
</dbReference>
<dbReference type="Pfam" id="PF03401">
    <property type="entry name" value="TctC"/>
    <property type="match status" value="1"/>
</dbReference>
<dbReference type="AlphaFoldDB" id="A0A7Y9LQ54"/>
<comment type="caution">
    <text evidence="3">The sequence shown here is derived from an EMBL/GenBank/DDBJ whole genome shotgun (WGS) entry which is preliminary data.</text>
</comment>
<feature type="signal peptide" evidence="2">
    <location>
        <begin position="1"/>
        <end position="28"/>
    </location>
</feature>
<keyword evidence="4" id="KW-1185">Reference proteome</keyword>
<keyword evidence="3" id="KW-0675">Receptor</keyword>
<dbReference type="PIRSF" id="PIRSF017082">
    <property type="entry name" value="YflP"/>
    <property type="match status" value="1"/>
</dbReference>
<organism evidence="3 4">
    <name type="scientific">Pigmentiphaga litoralis</name>
    <dbReference type="NCBI Taxonomy" id="516702"/>
    <lineage>
        <taxon>Bacteria</taxon>
        <taxon>Pseudomonadati</taxon>
        <taxon>Pseudomonadota</taxon>
        <taxon>Betaproteobacteria</taxon>
        <taxon>Burkholderiales</taxon>
        <taxon>Alcaligenaceae</taxon>
        <taxon>Pigmentiphaga</taxon>
    </lineage>
</organism>
<dbReference type="SUPFAM" id="SSF53850">
    <property type="entry name" value="Periplasmic binding protein-like II"/>
    <property type="match status" value="1"/>
</dbReference>